<evidence type="ECO:0000256" key="3">
    <source>
        <dbReference type="ARBA" id="ARBA00022630"/>
    </source>
</evidence>
<dbReference type="InterPro" id="IPR006076">
    <property type="entry name" value="FAD-dep_OxRdtase"/>
</dbReference>
<evidence type="ECO:0000259" key="5">
    <source>
        <dbReference type="Pfam" id="PF01266"/>
    </source>
</evidence>
<gene>
    <name evidence="6" type="ORF">H9889_07175</name>
</gene>
<dbReference type="PANTHER" id="PTHR13847">
    <property type="entry name" value="SARCOSINE DEHYDROGENASE-RELATED"/>
    <property type="match status" value="1"/>
</dbReference>
<organism evidence="6 7">
    <name type="scientific">Candidatus Ignatzschineria merdigallinarum</name>
    <dbReference type="NCBI Taxonomy" id="2838621"/>
    <lineage>
        <taxon>Bacteria</taxon>
        <taxon>Pseudomonadati</taxon>
        <taxon>Pseudomonadota</taxon>
        <taxon>Gammaproteobacteria</taxon>
        <taxon>Cardiobacteriales</taxon>
        <taxon>Ignatzschineriaceae</taxon>
        <taxon>Ignatzschineria</taxon>
    </lineage>
</organism>
<reference evidence="6" key="1">
    <citation type="journal article" date="2021" name="PeerJ">
        <title>Extensive microbial diversity within the chicken gut microbiome revealed by metagenomics and culture.</title>
        <authorList>
            <person name="Gilroy R."/>
            <person name="Ravi A."/>
            <person name="Getino M."/>
            <person name="Pursley I."/>
            <person name="Horton D.L."/>
            <person name="Alikhan N.F."/>
            <person name="Baker D."/>
            <person name="Gharbi K."/>
            <person name="Hall N."/>
            <person name="Watson M."/>
            <person name="Adriaenssens E.M."/>
            <person name="Foster-Nyarko E."/>
            <person name="Jarju S."/>
            <person name="Secka A."/>
            <person name="Antonio M."/>
            <person name="Oren A."/>
            <person name="Chaudhuri R.R."/>
            <person name="La Ragione R."/>
            <person name="Hildebrand F."/>
            <person name="Pallen M.J."/>
        </authorList>
    </citation>
    <scope>NUCLEOTIDE SEQUENCE</scope>
    <source>
        <strain evidence="6">CHK160-9182</strain>
    </source>
</reference>
<protein>
    <submittedName>
        <fullName evidence="6">TIGR03364 family FAD-dependent oxidoreductase</fullName>
    </submittedName>
</protein>
<dbReference type="EMBL" id="DXHP01000161">
    <property type="protein sequence ID" value="HIW07092.1"/>
    <property type="molecule type" value="Genomic_DNA"/>
</dbReference>
<dbReference type="InterPro" id="IPR036188">
    <property type="entry name" value="FAD/NAD-bd_sf"/>
</dbReference>
<dbReference type="Proteomes" id="UP000823934">
    <property type="component" value="Unassembled WGS sequence"/>
</dbReference>
<reference evidence="6" key="2">
    <citation type="submission" date="2021-04" db="EMBL/GenBank/DDBJ databases">
        <authorList>
            <person name="Gilroy R."/>
        </authorList>
    </citation>
    <scope>NUCLEOTIDE SEQUENCE</scope>
    <source>
        <strain evidence="6">CHK160-9182</strain>
    </source>
</reference>
<dbReference type="SUPFAM" id="SSF51905">
    <property type="entry name" value="FAD/NAD(P)-binding domain"/>
    <property type="match status" value="1"/>
</dbReference>
<comment type="caution">
    <text evidence="6">The sequence shown here is derived from an EMBL/GenBank/DDBJ whole genome shotgun (WGS) entry which is preliminary data.</text>
</comment>
<proteinExistence type="inferred from homology"/>
<dbReference type="NCBIfam" id="TIGR03364">
    <property type="entry name" value="HpnW_proposed"/>
    <property type="match status" value="1"/>
</dbReference>
<sequence length="382" mass="43001">MKYDIAVVGSGILGLSHAYAAAEKGLKVLLLERDQVPRGASIQNFGFAMQLGQAPGKMLDLAQKSRSIWQKFAESANFNTFQQGSLLFARNDLEVSLLESFYETRGTQYPVKLLSEKEVSTLYKGHFLHFKRALHGTNDQVVYSREAIPRLANWISEHPNINAQYKTLVYHIDAETGVLQTTRGNFYAEHIFVCSGHDYQTLFAEEIQKLEPIVCRLQMLRVKPSQDIQLQHAIFTGLSCLHYDAFAGLPEIQALQEKVIAETPLLDQYKIHLLMTPTPYGDIIIGDSHDYHDEILPFNSAEIDRLIQELAEKTLNQKVTIQERWQGVYGSKGQEPISILKPSPKVSIVLMRTGLGMSVGPALGEENISKLLSFNFKNSDFN</sequence>
<comment type="similarity">
    <text evidence="2">Belongs to the DadA oxidoreductase family.</text>
</comment>
<keyword evidence="3" id="KW-0285">Flavoprotein</keyword>
<dbReference type="Gene3D" id="3.50.50.60">
    <property type="entry name" value="FAD/NAD(P)-binding domain"/>
    <property type="match status" value="1"/>
</dbReference>
<feature type="domain" description="FAD dependent oxidoreductase" evidence="5">
    <location>
        <begin position="4"/>
        <end position="365"/>
    </location>
</feature>
<dbReference type="PANTHER" id="PTHR13847:SF286">
    <property type="entry name" value="D-AMINO ACID DEHYDROGENASE"/>
    <property type="match status" value="1"/>
</dbReference>
<dbReference type="GO" id="GO:0005737">
    <property type="term" value="C:cytoplasm"/>
    <property type="evidence" value="ECO:0007669"/>
    <property type="project" value="TreeGrafter"/>
</dbReference>
<evidence type="ECO:0000256" key="4">
    <source>
        <dbReference type="ARBA" id="ARBA00023002"/>
    </source>
</evidence>
<evidence type="ECO:0000256" key="2">
    <source>
        <dbReference type="ARBA" id="ARBA00009410"/>
    </source>
</evidence>
<dbReference type="Pfam" id="PF01266">
    <property type="entry name" value="DAO"/>
    <property type="match status" value="1"/>
</dbReference>
<evidence type="ECO:0000313" key="7">
    <source>
        <dbReference type="Proteomes" id="UP000823934"/>
    </source>
</evidence>
<evidence type="ECO:0000313" key="6">
    <source>
        <dbReference type="EMBL" id="HIW07092.1"/>
    </source>
</evidence>
<dbReference type="InterPro" id="IPR017741">
    <property type="entry name" value="FAD-dependent_OxRdtase_HpnW"/>
</dbReference>
<dbReference type="Gene3D" id="3.30.9.10">
    <property type="entry name" value="D-Amino Acid Oxidase, subunit A, domain 2"/>
    <property type="match status" value="1"/>
</dbReference>
<name>A0A9D1Q7L0_9GAMM</name>
<accession>A0A9D1Q7L0</accession>
<comment type="cofactor">
    <cofactor evidence="1">
        <name>FAD</name>
        <dbReference type="ChEBI" id="CHEBI:57692"/>
    </cofactor>
</comment>
<keyword evidence="4" id="KW-0560">Oxidoreductase</keyword>
<dbReference type="GO" id="GO:0016491">
    <property type="term" value="F:oxidoreductase activity"/>
    <property type="evidence" value="ECO:0007669"/>
    <property type="project" value="UniProtKB-KW"/>
</dbReference>
<dbReference type="AlphaFoldDB" id="A0A9D1Q7L0"/>
<evidence type="ECO:0000256" key="1">
    <source>
        <dbReference type="ARBA" id="ARBA00001974"/>
    </source>
</evidence>